<dbReference type="EMBL" id="WKQK01000030">
    <property type="protein sequence ID" value="MSC97882.1"/>
    <property type="molecule type" value="Genomic_DNA"/>
</dbReference>
<name>A0A6G2ABU5_9FIRM</name>
<sequence length="139" mass="15108">MERSAELVGAKPLHLLTQTALPLKSPTGAFIAALRSANAVAPNAKIKIIIPLKMASNDDDRRQWRKHGGVVGAAASKTQVPPKARCGCWVPQPGRSGSHFKSFCCPTRTPFANLNCIFFALYGDFQQFYGNVKNFADFA</sequence>
<comment type="caution">
    <text evidence="1">The sequence shown here is derived from an EMBL/GenBank/DDBJ whole genome shotgun (WGS) entry which is preliminary data.</text>
</comment>
<protein>
    <submittedName>
        <fullName evidence="1">Uncharacterized protein</fullName>
    </submittedName>
</protein>
<evidence type="ECO:0000313" key="1">
    <source>
        <dbReference type="EMBL" id="MSC97882.1"/>
    </source>
</evidence>
<dbReference type="RefSeq" id="WP_154275206.1">
    <property type="nucleotide sequence ID" value="NZ_WKQJ01000033.1"/>
</dbReference>
<accession>A0A6G2ABU5</accession>
<reference evidence="1" key="1">
    <citation type="journal article" date="2019" name="Nat. Med.">
        <title>A library of human gut bacterial isolates paired with longitudinal multiomics data enables mechanistic microbiome research.</title>
        <authorList>
            <person name="Poyet M."/>
            <person name="Groussin M."/>
            <person name="Gibbons S.M."/>
            <person name="Avila-Pacheco J."/>
            <person name="Jiang X."/>
            <person name="Kearney S.M."/>
            <person name="Perrotta A.R."/>
            <person name="Berdy B."/>
            <person name="Zhao S."/>
            <person name="Lieberman T.D."/>
            <person name="Swanson P.K."/>
            <person name="Smith M."/>
            <person name="Roesemann S."/>
            <person name="Alexander J.E."/>
            <person name="Rich S.A."/>
            <person name="Livny J."/>
            <person name="Vlamakis H."/>
            <person name="Clish C."/>
            <person name="Bullock K."/>
            <person name="Deik A."/>
            <person name="Scott J."/>
            <person name="Pierce K.A."/>
            <person name="Xavier R.J."/>
            <person name="Alm E.J."/>
        </authorList>
    </citation>
    <scope>NUCLEOTIDE SEQUENCE</scope>
    <source>
        <strain evidence="1">BIOML-B3</strain>
    </source>
</reference>
<proteinExistence type="predicted"/>
<gene>
    <name evidence="1" type="ORF">GKE02_13155</name>
</gene>
<organism evidence="1">
    <name type="scientific">Faecalibacterium prausnitzii</name>
    <dbReference type="NCBI Taxonomy" id="853"/>
    <lineage>
        <taxon>Bacteria</taxon>
        <taxon>Bacillati</taxon>
        <taxon>Bacillota</taxon>
        <taxon>Clostridia</taxon>
        <taxon>Eubacteriales</taxon>
        <taxon>Oscillospiraceae</taxon>
        <taxon>Faecalibacterium</taxon>
    </lineage>
</organism>
<dbReference type="AlphaFoldDB" id="A0A6G2ABU5"/>